<protein>
    <recommendedName>
        <fullName evidence="3">Cip1-like core domain-containing protein</fullName>
    </recommendedName>
</protein>
<evidence type="ECO:0000313" key="4">
    <source>
        <dbReference type="EMBL" id="KXS14979.1"/>
    </source>
</evidence>
<dbReference type="Gene3D" id="2.60.120.200">
    <property type="match status" value="1"/>
</dbReference>
<dbReference type="OrthoDB" id="5313668at2759"/>
<dbReference type="Pfam" id="PF21340">
    <property type="entry name" value="Polysacc_lyase-like"/>
    <property type="match status" value="1"/>
</dbReference>
<feature type="region of interest" description="Disordered" evidence="1">
    <location>
        <begin position="448"/>
        <end position="469"/>
    </location>
</feature>
<dbReference type="Proteomes" id="UP000070544">
    <property type="component" value="Unassembled WGS sequence"/>
</dbReference>
<sequence length="633" mass="62712">MRFSPSLSPRAVAGAVAAALLLPITLRADAACAMGGSILFCEDFEALPPGITTSTATWTIQGASSMATIDSVHARGTQALHIAATGASKAFIYPTTFAPPMNSVFGRMWIFMDAFPTAPNFAHFTLVEASGAVGDGTLVRPIGGQFIPSVSTHALWGTGSDGGPTGDWLNWRATTPTADATWTCLEFQLDNPTSTINVWIDGVAKPELTVSKNFHNGTQVPFVFPTFDKIGMGFQEYQGGTTPAQFNLWVDDITLATTRVGCNGAAAGTPPAASPAASPAAAPTAAATKPATPSPVAAPTSAAAAPAPAATPAAAPPPAAAGAPNYVVTPTVSCWGTGPVSVLVNTQISVNGMQPAADANGGLASLQLTFNGATDLAVSQSWNAAAVSATSNVLSFQTQDDQPNVGGIFTSNSITCTGGKTQGLTFSLAGQLLSGGAINPTIAGPLAAQGATGPAPAPPAASPTAGGTAPAPATSSIVYCPAPAAATATSPTAAPASAPTTAPANTAGAPNYVAKVTVGSCWGTGNTINFVMNVQLSVNGEQPAADANGGLAALQLTVNGAQSLTASSTWNSGSPKASGNVFSFQTLDDQPNPGGIFSATGATCTNGQISPPLTFSLAGALLSGGAINPSVTA</sequence>
<dbReference type="EMBL" id="KQ965765">
    <property type="protein sequence ID" value="KXS14979.1"/>
    <property type="molecule type" value="Genomic_DNA"/>
</dbReference>
<reference evidence="4 5" key="1">
    <citation type="journal article" date="2015" name="Genome Biol. Evol.">
        <title>Phylogenomic analyses indicate that early fungi evolved digesting cell walls of algal ancestors of land plants.</title>
        <authorList>
            <person name="Chang Y."/>
            <person name="Wang S."/>
            <person name="Sekimoto S."/>
            <person name="Aerts A.L."/>
            <person name="Choi C."/>
            <person name="Clum A."/>
            <person name="LaButti K.M."/>
            <person name="Lindquist E.A."/>
            <person name="Yee Ngan C."/>
            <person name="Ohm R.A."/>
            <person name="Salamov A.A."/>
            <person name="Grigoriev I.V."/>
            <person name="Spatafora J.W."/>
            <person name="Berbee M.L."/>
        </authorList>
    </citation>
    <scope>NUCLEOTIDE SEQUENCE [LARGE SCALE GENOMIC DNA]</scope>
    <source>
        <strain evidence="4 5">JEL478</strain>
    </source>
</reference>
<feature type="region of interest" description="Disordered" evidence="1">
    <location>
        <begin position="267"/>
        <end position="300"/>
    </location>
</feature>
<keyword evidence="5" id="KW-1185">Reference proteome</keyword>
<dbReference type="InterPro" id="IPR048955">
    <property type="entry name" value="Cip1-like_core"/>
</dbReference>
<dbReference type="AlphaFoldDB" id="A0A139AE78"/>
<dbReference type="PANTHER" id="PTHR34377:SF12">
    <property type="entry name" value="SPLICING FACTOR, ARGININE_SERINE-RICH 15"/>
    <property type="match status" value="1"/>
</dbReference>
<feature type="signal peptide" evidence="2">
    <location>
        <begin position="1"/>
        <end position="30"/>
    </location>
</feature>
<evidence type="ECO:0000313" key="5">
    <source>
        <dbReference type="Proteomes" id="UP000070544"/>
    </source>
</evidence>
<gene>
    <name evidence="4" type="ORF">M427DRAFT_70299</name>
</gene>
<accession>A0A139AE78</accession>
<feature type="chain" id="PRO_5007296117" description="Cip1-like core domain-containing protein" evidence="2">
    <location>
        <begin position="31"/>
        <end position="633"/>
    </location>
</feature>
<feature type="domain" description="Cip1-like core" evidence="3">
    <location>
        <begin position="65"/>
        <end position="257"/>
    </location>
</feature>
<proteinExistence type="predicted"/>
<organism evidence="4 5">
    <name type="scientific">Gonapodya prolifera (strain JEL478)</name>
    <name type="common">Monoblepharis prolifera</name>
    <dbReference type="NCBI Taxonomy" id="1344416"/>
    <lineage>
        <taxon>Eukaryota</taxon>
        <taxon>Fungi</taxon>
        <taxon>Fungi incertae sedis</taxon>
        <taxon>Chytridiomycota</taxon>
        <taxon>Chytridiomycota incertae sedis</taxon>
        <taxon>Monoblepharidomycetes</taxon>
        <taxon>Monoblepharidales</taxon>
        <taxon>Gonapodyaceae</taxon>
        <taxon>Gonapodya</taxon>
    </lineage>
</organism>
<evidence type="ECO:0000256" key="2">
    <source>
        <dbReference type="SAM" id="SignalP"/>
    </source>
</evidence>
<keyword evidence="2" id="KW-0732">Signal</keyword>
<evidence type="ECO:0000259" key="3">
    <source>
        <dbReference type="Pfam" id="PF21340"/>
    </source>
</evidence>
<name>A0A139AE78_GONPJ</name>
<evidence type="ECO:0000256" key="1">
    <source>
        <dbReference type="SAM" id="MobiDB-lite"/>
    </source>
</evidence>
<dbReference type="PANTHER" id="PTHR34377">
    <property type="entry name" value="TETRATRICOPEPTIDE REPEAT (TPR)-LIKE SUPERFAMILY PROTEIN"/>
    <property type="match status" value="1"/>
</dbReference>